<evidence type="ECO:0000256" key="7">
    <source>
        <dbReference type="ARBA" id="ARBA00023329"/>
    </source>
</evidence>
<gene>
    <name evidence="11" type="ORF">TPSB3V08_LOCUS6748</name>
</gene>
<dbReference type="FunFam" id="3.10.20.90:FF:000149">
    <property type="entry name" value="microtubule-associated proteins 1A/1B light chain 3C"/>
    <property type="match status" value="1"/>
</dbReference>
<name>A0A7R9D8Q0_TIMPO</name>
<proteinExistence type="inferred from homology"/>
<organism evidence="11">
    <name type="scientific">Timema poppense</name>
    <name type="common">Walking stick</name>
    <dbReference type="NCBI Taxonomy" id="170557"/>
    <lineage>
        <taxon>Eukaryota</taxon>
        <taxon>Metazoa</taxon>
        <taxon>Ecdysozoa</taxon>
        <taxon>Arthropoda</taxon>
        <taxon>Hexapoda</taxon>
        <taxon>Insecta</taxon>
        <taxon>Pterygota</taxon>
        <taxon>Neoptera</taxon>
        <taxon>Polyneoptera</taxon>
        <taxon>Phasmatodea</taxon>
        <taxon>Timematodea</taxon>
        <taxon>Timematoidea</taxon>
        <taxon>Timematidae</taxon>
        <taxon>Timema</taxon>
    </lineage>
</organism>
<dbReference type="AlphaFoldDB" id="A0A7R9D8Q0"/>
<protein>
    <submittedName>
        <fullName evidence="11">Uncharacterized protein</fullName>
    </submittedName>
</protein>
<dbReference type="GO" id="GO:0016236">
    <property type="term" value="P:macroautophagy"/>
    <property type="evidence" value="ECO:0007669"/>
    <property type="project" value="UniProtKB-ARBA"/>
</dbReference>
<evidence type="ECO:0000256" key="1">
    <source>
        <dbReference type="ARBA" id="ARBA00004419"/>
    </source>
</evidence>
<dbReference type="PANTHER" id="PTHR10969">
    <property type="entry name" value="MICROTUBULE-ASSOCIATED PROTEINS 1A/1B LIGHT CHAIN 3-RELATED"/>
    <property type="match status" value="1"/>
</dbReference>
<evidence type="ECO:0000256" key="9">
    <source>
        <dbReference type="PIRSR" id="PIRSR604241-50"/>
    </source>
</evidence>
<accession>A0A7R9D8Q0</accession>
<feature type="lipid moiety-binding region" description="Phosphatidylserine amidated glycine; alternate" evidence="9">
    <location>
        <position position="134"/>
    </location>
</feature>
<dbReference type="EMBL" id="OD004086">
    <property type="protein sequence ID" value="CAD7409266.1"/>
    <property type="molecule type" value="Genomic_DNA"/>
</dbReference>
<evidence type="ECO:0000313" key="11">
    <source>
        <dbReference type="EMBL" id="CAD7409266.1"/>
    </source>
</evidence>
<evidence type="ECO:0000256" key="2">
    <source>
        <dbReference type="ARBA" id="ARBA00007293"/>
    </source>
</evidence>
<reference evidence="11" key="1">
    <citation type="submission" date="2020-11" db="EMBL/GenBank/DDBJ databases">
        <authorList>
            <person name="Tran Van P."/>
        </authorList>
    </citation>
    <scope>NUCLEOTIDE SEQUENCE</scope>
</reference>
<evidence type="ECO:0000256" key="8">
    <source>
        <dbReference type="ARBA" id="ARBA00037868"/>
    </source>
</evidence>
<keyword evidence="6 9" id="KW-0449">Lipoprotein</keyword>
<sequence length="183" mass="21123">MEMQMTLRNLDQKFNVKKQIKNNKKAYASRKEEVAIIRSKFPNKVPIIVERFYKEMYLPRLDKTKFLVPQEITMSQFVSIIRNRMQLGSTQAFYLLVNNRSMLSLSKTLAEVYNEYRADDGFLYLTYASQEVFGFCEGGTAIEADEISIQRGHCAPLGAIWVRTSGHRIFMLEGNRCAKVTGV</sequence>
<dbReference type="GO" id="GO:0006950">
    <property type="term" value="P:response to stress"/>
    <property type="evidence" value="ECO:0007669"/>
    <property type="project" value="UniProtKB-ARBA"/>
</dbReference>
<dbReference type="SUPFAM" id="SSF54236">
    <property type="entry name" value="Ubiquitin-like"/>
    <property type="match status" value="1"/>
</dbReference>
<comment type="similarity">
    <text evidence="2 10">Belongs to the ATG8 family.</text>
</comment>
<dbReference type="GO" id="GO:0031410">
    <property type="term" value="C:cytoplasmic vesicle"/>
    <property type="evidence" value="ECO:0007669"/>
    <property type="project" value="UniProtKB-KW"/>
</dbReference>
<dbReference type="InterPro" id="IPR029071">
    <property type="entry name" value="Ubiquitin-like_domsf"/>
</dbReference>
<keyword evidence="3" id="KW-0963">Cytoplasm</keyword>
<evidence type="ECO:0000256" key="6">
    <source>
        <dbReference type="ARBA" id="ARBA00023288"/>
    </source>
</evidence>
<dbReference type="InterPro" id="IPR004241">
    <property type="entry name" value="Atg8-like"/>
</dbReference>
<dbReference type="Gene3D" id="3.10.20.90">
    <property type="entry name" value="Phosphatidylinositol 3-kinase Catalytic Subunit, Chain A, domain 1"/>
    <property type="match status" value="1"/>
</dbReference>
<evidence type="ECO:0000256" key="10">
    <source>
        <dbReference type="RuleBase" id="RU004384"/>
    </source>
</evidence>
<dbReference type="Pfam" id="PF02991">
    <property type="entry name" value="ATG8"/>
    <property type="match status" value="1"/>
</dbReference>
<keyword evidence="4 10" id="KW-0072">Autophagy</keyword>
<comment type="subcellular location">
    <subcellularLocation>
        <location evidence="1">Cytoplasmic vesicle</location>
        <location evidence="1">Autophagosome</location>
    </subcellularLocation>
    <subcellularLocation>
        <location evidence="8">Endomembrane system</location>
        <topology evidence="8">Lipid-anchor</topology>
    </subcellularLocation>
</comment>
<evidence type="ECO:0000256" key="3">
    <source>
        <dbReference type="ARBA" id="ARBA00022490"/>
    </source>
</evidence>
<evidence type="ECO:0000256" key="4">
    <source>
        <dbReference type="ARBA" id="ARBA00023006"/>
    </source>
</evidence>
<keyword evidence="5" id="KW-0472">Membrane</keyword>
<evidence type="ECO:0000256" key="5">
    <source>
        <dbReference type="ARBA" id="ARBA00023136"/>
    </source>
</evidence>
<keyword evidence="7" id="KW-0968">Cytoplasmic vesicle</keyword>
<dbReference type="GO" id="GO:0005776">
    <property type="term" value="C:autophagosome"/>
    <property type="evidence" value="ECO:0007669"/>
    <property type="project" value="UniProtKB-SubCell"/>
</dbReference>
<dbReference type="GO" id="GO:0012505">
    <property type="term" value="C:endomembrane system"/>
    <property type="evidence" value="ECO:0007669"/>
    <property type="project" value="UniProtKB-SubCell"/>
</dbReference>